<reference evidence="1 2" key="1">
    <citation type="submission" date="2021-01" db="EMBL/GenBank/DDBJ databases">
        <title>Genome public.</title>
        <authorList>
            <person name="Liu C."/>
            <person name="Sun Q."/>
        </authorList>
    </citation>
    <scope>NUCLEOTIDE SEQUENCE [LARGE SCALE GENOMIC DNA]</scope>
    <source>
        <strain evidence="1 2">YIM B02564</strain>
    </source>
</reference>
<gene>
    <name evidence="1" type="ORF">JK635_18945</name>
</gene>
<dbReference type="Proteomes" id="UP000623967">
    <property type="component" value="Unassembled WGS sequence"/>
</dbReference>
<proteinExistence type="predicted"/>
<protein>
    <submittedName>
        <fullName evidence="1">Uncharacterized protein</fullName>
    </submittedName>
</protein>
<evidence type="ECO:0000313" key="2">
    <source>
        <dbReference type="Proteomes" id="UP000623967"/>
    </source>
</evidence>
<feature type="non-terminal residue" evidence="1">
    <location>
        <position position="1"/>
    </location>
</feature>
<comment type="caution">
    <text evidence="1">The sequence shown here is derived from an EMBL/GenBank/DDBJ whole genome shotgun (WGS) entry which is preliminary data.</text>
</comment>
<dbReference type="EMBL" id="JAESWB010000295">
    <property type="protein sequence ID" value="MBL4954245.1"/>
    <property type="molecule type" value="Genomic_DNA"/>
</dbReference>
<accession>A0ABS1TSF3</accession>
<organism evidence="1 2">
    <name type="scientific">Neobacillus paridis</name>
    <dbReference type="NCBI Taxonomy" id="2803862"/>
    <lineage>
        <taxon>Bacteria</taxon>
        <taxon>Bacillati</taxon>
        <taxon>Bacillota</taxon>
        <taxon>Bacilli</taxon>
        <taxon>Bacillales</taxon>
        <taxon>Bacillaceae</taxon>
        <taxon>Neobacillus</taxon>
    </lineage>
</organism>
<name>A0ABS1TSF3_9BACI</name>
<keyword evidence="2" id="KW-1185">Reference proteome</keyword>
<evidence type="ECO:0000313" key="1">
    <source>
        <dbReference type="EMBL" id="MBL4954245.1"/>
    </source>
</evidence>
<sequence length="119" mass="12565">QIYKAAFPNETVIVDPLAQTRQKVAAGRRNAGQGAPDDFGALAAAFGEAWQSAAARAPGGAQPTLAGMEYRERSLFVRLKPEAQVPFDAVSAALARRNLSLTAAPEQAGVVMWQVKTGK</sequence>